<feature type="compositionally biased region" description="Low complexity" evidence="1">
    <location>
        <begin position="884"/>
        <end position="893"/>
    </location>
</feature>
<feature type="compositionally biased region" description="Basic and acidic residues" evidence="1">
    <location>
        <begin position="374"/>
        <end position="393"/>
    </location>
</feature>
<accession>A0AAI8VJP5</accession>
<feature type="compositionally biased region" description="Basic and acidic residues" evidence="1">
    <location>
        <begin position="920"/>
        <end position="929"/>
    </location>
</feature>
<sequence>MGNKSKFTFPVPGRSSNKQQQVPALSISTPLSKAQRILGTGGINIDSPQSAKEPNRSWETSSNGGISISISESEASLSTAETGFGAVDEDETPETSYGRGIWEQESEIIPRQLQSAHGPSKPRRGLTPKRSAVTIGEDYRDGMTDDSFARRRMSTSTVWTHYESAKMPLAISQQTSNSAMAKGLPSKASRLMDMDGPVTDSEIKKKKPSRLDFSMLRSKNRKARKESCTPEVPPVLGNNYVTRSPSVVSPFGDPPLASPSYSESNSQTPRNLTKQQSPATHGIPARTSVQPRGTKDAAGLHQLYSHYEQMSFRDSPTFEEEGEEEEEEEQKEVQQPENQFLEPRTYQPSLNTFQPSLKGSARSRDFITPLPHPPSRDRNIAWGHSRDDSHDSKATATRSEAQSAPHARPTSRKDYATSVSSRHTRTSRASPSARSILSSDRQNNSVLSLSDTSSDEEDQANECVPSASLLHQSNSSRDDLSMSSGHRQCGGARPAAAHPRATNHAGDATLTQHNDYLTIPQALPKTRTGRSFSGSTSGSRNSTISTLQPRHPPVPSAQDRRRSSPRTFETTDSISPRQSGFGVQEARVVSFMPLSLTAEAASRVTVPDTPSHLDQILFRNTNNRTSNNSHGSDQPTPPLSPNSVEFCIGRPGSSLHKRPMAVTPAEAAHNARMMAVTKQEEMLLAALRKKRARMWENIIAEIKEDRSSRAGGSSSGCSGSGGSDDKILTSASPNTKVNPTGFPTRKSSLVGRGDKRNGHGHERQHDHHADGAPKVGLPPIPSHAHPETKVAHPNSTPNIGLASTSPEPPRHERVLLYLDRPLNGVDPINDTAEPSPDISEFQFFDSEYAHNNNDGRRSRTPSRMVSTYHHYNSKRGSERPRPDSSPVSPRSSPLGLAFGFPKPQSTILKEVPEFNEADEDGRGHGYRDDVDVDDDVDDMDFDDFDDVGGGIQHEHDHRPHGEQPQLPNGQDKGVARPDSPVSPGLLHPSSAKHVRSKKSTVRLSAVGQASSSMPWWGDDD</sequence>
<organism evidence="2 3">
    <name type="scientific">Anthostomella pinea</name>
    <dbReference type="NCBI Taxonomy" id="933095"/>
    <lineage>
        <taxon>Eukaryota</taxon>
        <taxon>Fungi</taxon>
        <taxon>Dikarya</taxon>
        <taxon>Ascomycota</taxon>
        <taxon>Pezizomycotina</taxon>
        <taxon>Sordariomycetes</taxon>
        <taxon>Xylariomycetidae</taxon>
        <taxon>Xylariales</taxon>
        <taxon>Xylariaceae</taxon>
        <taxon>Anthostomella</taxon>
    </lineage>
</organism>
<feature type="compositionally biased region" description="Low complexity" evidence="1">
    <location>
        <begin position="492"/>
        <end position="501"/>
    </location>
</feature>
<feature type="region of interest" description="Disordered" evidence="1">
    <location>
        <begin position="40"/>
        <end position="146"/>
    </location>
</feature>
<name>A0AAI8VJP5_9PEZI</name>
<reference evidence="2" key="1">
    <citation type="submission" date="2023-10" db="EMBL/GenBank/DDBJ databases">
        <authorList>
            <person name="Hackl T."/>
        </authorList>
    </citation>
    <scope>NUCLEOTIDE SEQUENCE</scope>
</reference>
<feature type="compositionally biased region" description="Polar residues" evidence="1">
    <location>
        <begin position="346"/>
        <end position="357"/>
    </location>
</feature>
<feature type="compositionally biased region" description="Polar residues" evidence="1">
    <location>
        <begin position="565"/>
        <end position="578"/>
    </location>
</feature>
<feature type="compositionally biased region" description="Low complexity" evidence="1">
    <location>
        <begin position="60"/>
        <end position="83"/>
    </location>
</feature>
<feature type="compositionally biased region" description="Polar residues" evidence="1">
    <location>
        <begin position="793"/>
        <end position="805"/>
    </location>
</feature>
<protein>
    <submittedName>
        <fullName evidence="2">Uu.00g130740.m01.CDS01</fullName>
    </submittedName>
</protein>
<feature type="region of interest" description="Disordered" evidence="1">
    <location>
        <begin position="705"/>
        <end position="808"/>
    </location>
</feature>
<comment type="caution">
    <text evidence="2">The sequence shown here is derived from an EMBL/GenBank/DDBJ whole genome shotgun (WGS) entry which is preliminary data.</text>
</comment>
<feature type="compositionally biased region" description="Basic and acidic residues" evidence="1">
    <location>
        <begin position="752"/>
        <end position="771"/>
    </location>
</feature>
<evidence type="ECO:0000256" key="1">
    <source>
        <dbReference type="SAM" id="MobiDB-lite"/>
    </source>
</evidence>
<feature type="compositionally biased region" description="Polar residues" evidence="1">
    <location>
        <begin position="729"/>
        <end position="738"/>
    </location>
</feature>
<feature type="compositionally biased region" description="Low complexity" evidence="1">
    <location>
        <begin position="416"/>
        <end position="435"/>
    </location>
</feature>
<feature type="compositionally biased region" description="Polar residues" evidence="1">
    <location>
        <begin position="14"/>
        <end position="25"/>
    </location>
</feature>
<proteinExistence type="predicted"/>
<dbReference type="Proteomes" id="UP001295740">
    <property type="component" value="Unassembled WGS sequence"/>
</dbReference>
<feature type="compositionally biased region" description="Basic and acidic residues" evidence="1">
    <location>
        <begin position="952"/>
        <end position="961"/>
    </location>
</feature>
<feature type="compositionally biased region" description="Acidic residues" evidence="1">
    <location>
        <begin position="317"/>
        <end position="330"/>
    </location>
</feature>
<keyword evidence="3" id="KW-1185">Reference proteome</keyword>
<dbReference type="EMBL" id="CAUWAG010000007">
    <property type="protein sequence ID" value="CAJ2505680.1"/>
    <property type="molecule type" value="Genomic_DNA"/>
</dbReference>
<feature type="compositionally biased region" description="Basic and acidic residues" evidence="1">
    <location>
        <begin position="137"/>
        <end position="146"/>
    </location>
</feature>
<feature type="compositionally biased region" description="Acidic residues" evidence="1">
    <location>
        <begin position="930"/>
        <end position="946"/>
    </location>
</feature>
<feature type="region of interest" description="Disordered" evidence="1">
    <location>
        <begin position="173"/>
        <end position="501"/>
    </location>
</feature>
<feature type="region of interest" description="Disordered" evidence="1">
    <location>
        <begin position="520"/>
        <end position="581"/>
    </location>
</feature>
<gene>
    <name evidence="2" type="ORF">KHLLAP_LOCUS6148</name>
</gene>
<dbReference type="AlphaFoldDB" id="A0AAI8VJP5"/>
<feature type="compositionally biased region" description="Basic residues" evidence="1">
    <location>
        <begin position="990"/>
        <end position="1000"/>
    </location>
</feature>
<evidence type="ECO:0000313" key="3">
    <source>
        <dbReference type="Proteomes" id="UP001295740"/>
    </source>
</evidence>
<feature type="region of interest" description="Disordered" evidence="1">
    <location>
        <begin position="621"/>
        <end position="642"/>
    </location>
</feature>
<feature type="compositionally biased region" description="Low complexity" evidence="1">
    <location>
        <begin position="529"/>
        <end position="546"/>
    </location>
</feature>
<feature type="region of interest" description="Disordered" evidence="1">
    <location>
        <begin position="1"/>
        <end position="25"/>
    </location>
</feature>
<feature type="compositionally biased region" description="Polar residues" evidence="1">
    <location>
        <begin position="259"/>
        <end position="279"/>
    </location>
</feature>
<evidence type="ECO:0000313" key="2">
    <source>
        <dbReference type="EMBL" id="CAJ2505680.1"/>
    </source>
</evidence>
<feature type="region of interest" description="Disordered" evidence="1">
    <location>
        <begin position="870"/>
        <end position="1020"/>
    </location>
</feature>